<evidence type="ECO:0000313" key="6">
    <source>
        <dbReference type="Proteomes" id="UP000237822"/>
    </source>
</evidence>
<accession>A0A2T0ULH8</accession>
<sequence>MRGTTVGAISETASVSDEGTETADVSRETDPPAAAGDDAVAESDKAADALANVTVRDDAVPETDEDTPLARAVAEDARKREALVGRELPRPAETRILTVANQKGGVGKTTTAVNIAAALAQGGATVLVIDLDPQGNASTALGIEHHSEVPSIYDVLVDGDPLSTVVQPCPDIEGLFCAPATIDLAGAEIELVSLVARETRLKKAITAYTQELAEQGSTLDYVFIDCPPSLGLLTVNAFVAAGEVFIPIQCEYYALEGLSQLLRNIELIRDHLNPALHVSTILLTMYDGRTRLSAQVADEVRSHFAEQTLKATVPRSVRISEAPSHGQTVMTYDPNSSGALSYLEAASEMAALGAEKSEDRS</sequence>
<dbReference type="AlphaFoldDB" id="A0A2T0ULH8"/>
<protein>
    <submittedName>
        <fullName evidence="5">Chromosome segregation ATPase</fullName>
    </submittedName>
</protein>
<dbReference type="Pfam" id="PF13614">
    <property type="entry name" value="AAA_31"/>
    <property type="match status" value="1"/>
</dbReference>
<feature type="domain" description="AAA" evidence="4">
    <location>
        <begin position="95"/>
        <end position="277"/>
    </location>
</feature>
<dbReference type="CDD" id="cd02042">
    <property type="entry name" value="ParAB_family"/>
    <property type="match status" value="1"/>
</dbReference>
<name>A0A2T0ULH8_9MICO</name>
<evidence type="ECO:0000256" key="2">
    <source>
        <dbReference type="ARBA" id="ARBA00059092"/>
    </source>
</evidence>
<evidence type="ECO:0000256" key="1">
    <source>
        <dbReference type="ARBA" id="ARBA00006976"/>
    </source>
</evidence>
<comment type="function">
    <text evidence="2">May play a role in septum formation.</text>
</comment>
<feature type="region of interest" description="Disordered" evidence="3">
    <location>
        <begin position="1"/>
        <end position="43"/>
    </location>
</feature>
<dbReference type="Proteomes" id="UP000237822">
    <property type="component" value="Unassembled WGS sequence"/>
</dbReference>
<dbReference type="PANTHER" id="PTHR13696:SF52">
    <property type="entry name" value="PARA FAMILY PROTEIN CT_582"/>
    <property type="match status" value="1"/>
</dbReference>
<evidence type="ECO:0000259" key="4">
    <source>
        <dbReference type="Pfam" id="PF13614"/>
    </source>
</evidence>
<dbReference type="Gene3D" id="3.40.50.300">
    <property type="entry name" value="P-loop containing nucleotide triphosphate hydrolases"/>
    <property type="match status" value="1"/>
</dbReference>
<evidence type="ECO:0000256" key="3">
    <source>
        <dbReference type="SAM" id="MobiDB-lite"/>
    </source>
</evidence>
<dbReference type="PANTHER" id="PTHR13696">
    <property type="entry name" value="P-LOOP CONTAINING NUCLEOSIDE TRIPHOSPHATE HYDROLASE"/>
    <property type="match status" value="1"/>
</dbReference>
<proteinExistence type="inferred from homology"/>
<keyword evidence="6" id="KW-1185">Reference proteome</keyword>
<dbReference type="EMBL" id="PVTI01000011">
    <property type="protein sequence ID" value="PRY58744.1"/>
    <property type="molecule type" value="Genomic_DNA"/>
</dbReference>
<dbReference type="SUPFAM" id="SSF52540">
    <property type="entry name" value="P-loop containing nucleoside triphosphate hydrolases"/>
    <property type="match status" value="1"/>
</dbReference>
<reference evidence="5 6" key="1">
    <citation type="submission" date="2018-03" db="EMBL/GenBank/DDBJ databases">
        <title>Genomic Encyclopedia of Archaeal and Bacterial Type Strains, Phase II (KMG-II): from individual species to whole genera.</title>
        <authorList>
            <person name="Goeker M."/>
        </authorList>
    </citation>
    <scope>NUCLEOTIDE SEQUENCE [LARGE SCALE GENOMIC DNA]</scope>
    <source>
        <strain evidence="5 6">ATCC BAA-1496</strain>
    </source>
</reference>
<dbReference type="FunFam" id="3.40.50.300:FF:000285">
    <property type="entry name" value="Sporulation initiation inhibitor Soj"/>
    <property type="match status" value="1"/>
</dbReference>
<gene>
    <name evidence="5" type="ORF">BCF74_11125</name>
</gene>
<comment type="caution">
    <text evidence="5">The sequence shown here is derived from an EMBL/GenBank/DDBJ whole genome shotgun (WGS) entry which is preliminary data.</text>
</comment>
<evidence type="ECO:0000313" key="5">
    <source>
        <dbReference type="EMBL" id="PRY58744.1"/>
    </source>
</evidence>
<dbReference type="InterPro" id="IPR025669">
    <property type="entry name" value="AAA_dom"/>
</dbReference>
<dbReference type="InterPro" id="IPR050678">
    <property type="entry name" value="DNA_Partitioning_ATPase"/>
</dbReference>
<organism evidence="5 6">
    <name type="scientific">Knoellia remsis</name>
    <dbReference type="NCBI Taxonomy" id="407159"/>
    <lineage>
        <taxon>Bacteria</taxon>
        <taxon>Bacillati</taxon>
        <taxon>Actinomycetota</taxon>
        <taxon>Actinomycetes</taxon>
        <taxon>Micrococcales</taxon>
        <taxon>Intrasporangiaceae</taxon>
        <taxon>Knoellia</taxon>
    </lineage>
</organism>
<dbReference type="InterPro" id="IPR027417">
    <property type="entry name" value="P-loop_NTPase"/>
</dbReference>
<comment type="similarity">
    <text evidence="1">Belongs to the ParA family.</text>
</comment>